<dbReference type="Pfam" id="PF00232">
    <property type="entry name" value="Glyco_hydro_1"/>
    <property type="match status" value="1"/>
</dbReference>
<dbReference type="GO" id="GO:0003700">
    <property type="term" value="F:DNA-binding transcription factor activity"/>
    <property type="evidence" value="ECO:0007669"/>
    <property type="project" value="InterPro"/>
</dbReference>
<gene>
    <name evidence="6" type="ORF">B5E88_04955</name>
</gene>
<comment type="caution">
    <text evidence="6">The sequence shown here is derived from an EMBL/GenBank/DDBJ whole genome shotgun (WGS) entry which is preliminary data.</text>
</comment>
<dbReference type="GO" id="GO:0005829">
    <property type="term" value="C:cytosol"/>
    <property type="evidence" value="ECO:0007669"/>
    <property type="project" value="TreeGrafter"/>
</dbReference>
<dbReference type="Gene3D" id="1.10.1740.10">
    <property type="match status" value="1"/>
</dbReference>
<organism evidence="6 7">
    <name type="scientific">Enterococcus cecorum</name>
    <dbReference type="NCBI Taxonomy" id="44008"/>
    <lineage>
        <taxon>Bacteria</taxon>
        <taxon>Bacillati</taxon>
        <taxon>Bacillota</taxon>
        <taxon>Bacilli</taxon>
        <taxon>Lactobacillales</taxon>
        <taxon>Enterococcaceae</taxon>
        <taxon>Enterococcus</taxon>
    </lineage>
</organism>
<protein>
    <submittedName>
        <fullName evidence="6">Uncharacterized protein</fullName>
    </submittedName>
</protein>
<evidence type="ECO:0000256" key="2">
    <source>
        <dbReference type="ARBA" id="ARBA00022801"/>
    </source>
</evidence>
<evidence type="ECO:0000256" key="3">
    <source>
        <dbReference type="ARBA" id="ARBA00023295"/>
    </source>
</evidence>
<dbReference type="SUPFAM" id="SSF88946">
    <property type="entry name" value="Sigma2 domain of RNA polymerase sigma factors"/>
    <property type="match status" value="1"/>
</dbReference>
<evidence type="ECO:0000256" key="1">
    <source>
        <dbReference type="ARBA" id="ARBA00010838"/>
    </source>
</evidence>
<keyword evidence="2" id="KW-0378">Hydrolase</keyword>
<dbReference type="PRINTS" id="PR00131">
    <property type="entry name" value="GLHYDRLASE1"/>
</dbReference>
<dbReference type="EMBL" id="NFLC01000007">
    <property type="protein sequence ID" value="OUQ10785.1"/>
    <property type="molecule type" value="Genomic_DNA"/>
</dbReference>
<dbReference type="Proteomes" id="UP000196074">
    <property type="component" value="Unassembled WGS sequence"/>
</dbReference>
<dbReference type="GO" id="GO:0016052">
    <property type="term" value="P:carbohydrate catabolic process"/>
    <property type="evidence" value="ECO:0007669"/>
    <property type="project" value="TreeGrafter"/>
</dbReference>
<dbReference type="PROSITE" id="PS00572">
    <property type="entry name" value="GLYCOSYL_HYDROL_F1_1"/>
    <property type="match status" value="1"/>
</dbReference>
<dbReference type="InterPro" id="IPR001360">
    <property type="entry name" value="Glyco_hydro_1"/>
</dbReference>
<keyword evidence="3" id="KW-0326">Glycosidase</keyword>
<dbReference type="InterPro" id="IPR017853">
    <property type="entry name" value="GH"/>
</dbReference>
<dbReference type="AlphaFoldDB" id="A0A1Y4QZN1"/>
<evidence type="ECO:0000313" key="6">
    <source>
        <dbReference type="EMBL" id="OUQ10785.1"/>
    </source>
</evidence>
<dbReference type="PANTHER" id="PTHR10353">
    <property type="entry name" value="GLYCOSYL HYDROLASE"/>
    <property type="match status" value="1"/>
</dbReference>
<evidence type="ECO:0000313" key="7">
    <source>
        <dbReference type="Proteomes" id="UP000196074"/>
    </source>
</evidence>
<proteinExistence type="inferred from homology"/>
<name>A0A1Y4QZN1_9ENTE</name>
<dbReference type="GO" id="GO:0006352">
    <property type="term" value="P:DNA-templated transcription initiation"/>
    <property type="evidence" value="ECO:0007669"/>
    <property type="project" value="InterPro"/>
</dbReference>
<dbReference type="GO" id="GO:0008422">
    <property type="term" value="F:beta-glucosidase activity"/>
    <property type="evidence" value="ECO:0007669"/>
    <property type="project" value="TreeGrafter"/>
</dbReference>
<dbReference type="PANTHER" id="PTHR10353:SF122">
    <property type="entry name" value="6-PHOSPHO-BETA-GLUCOSIDASE ASCB-RELATED"/>
    <property type="match status" value="1"/>
</dbReference>
<evidence type="ECO:0000256" key="5">
    <source>
        <dbReference type="RuleBase" id="RU003690"/>
    </source>
</evidence>
<evidence type="ECO:0000256" key="4">
    <source>
        <dbReference type="PROSITE-ProRule" id="PRU10055"/>
    </source>
</evidence>
<dbReference type="InterPro" id="IPR013325">
    <property type="entry name" value="RNA_pol_sigma_r2"/>
</dbReference>
<feature type="active site" description="Nucleophile" evidence="4">
    <location>
        <position position="199"/>
    </location>
</feature>
<dbReference type="Gene3D" id="3.20.20.80">
    <property type="entry name" value="Glycosidases"/>
    <property type="match status" value="1"/>
</dbReference>
<reference evidence="7" key="1">
    <citation type="submission" date="2017-04" db="EMBL/GenBank/DDBJ databases">
        <title>Function of individual gut microbiota members based on whole genome sequencing of pure cultures obtained from chicken caecum.</title>
        <authorList>
            <person name="Medvecky M."/>
            <person name="Cejkova D."/>
            <person name="Polansky O."/>
            <person name="Karasova D."/>
            <person name="Kubasova T."/>
            <person name="Cizek A."/>
            <person name="Rychlik I."/>
        </authorList>
    </citation>
    <scope>NUCLEOTIDE SEQUENCE [LARGE SCALE GENOMIC DNA]</scope>
    <source>
        <strain evidence="7">An144</strain>
    </source>
</reference>
<sequence length="238" mass="27734">MFLTFKRLLSEKKAMTMDRKIVEESYLVFSTFLYLYALSLTKDERKAEQLVSEAYYKLLCQTHAPDQLKFWLLRVVKTSFIDQYRKKQYRQSVDLATQQITFTESFERKGSQIPITDEDVADLAKGTVDYTGFSYYMSNTVDSTKQGDASQVFNGGSSYSVKNPYIEESDWGWAIDPEGLRYALNAFYERYEKPLFIVENGFGAIDVKNEDSTIHDDYRIAYLASHIKEMEKPLKWTV</sequence>
<comment type="similarity">
    <text evidence="1 5">Belongs to the glycosyl hydrolase 1 family.</text>
</comment>
<dbReference type="InterPro" id="IPR018120">
    <property type="entry name" value="Glyco_hydro_1_AS"/>
</dbReference>
<dbReference type="SUPFAM" id="SSF51445">
    <property type="entry name" value="(Trans)glycosidases"/>
    <property type="match status" value="1"/>
</dbReference>
<accession>A0A1Y4QZN1</accession>